<dbReference type="AlphaFoldDB" id="A0A1E3PRE4"/>
<sequence>MVMDNSSTDNSSVLSGEHQNQLTFTYSQPATIEINNNVFGLSTIKIWVEGTPICGLGTIDKAYVSISSGTIFYNNLEDLTSHRYEITGLRNADRLQLDLTHTDNTQPLCIFFAEAKGPDVSFSGIIKFN</sequence>
<reference evidence="1 2" key="1">
    <citation type="journal article" date="2016" name="Proc. Natl. Acad. Sci. U.S.A.">
        <title>Comparative genomics of biotechnologically important yeasts.</title>
        <authorList>
            <person name="Riley R."/>
            <person name="Haridas S."/>
            <person name="Wolfe K.H."/>
            <person name="Lopes M.R."/>
            <person name="Hittinger C.T."/>
            <person name="Goeker M."/>
            <person name="Salamov A.A."/>
            <person name="Wisecaver J.H."/>
            <person name="Long T.M."/>
            <person name="Calvey C.H."/>
            <person name="Aerts A.L."/>
            <person name="Barry K.W."/>
            <person name="Choi C."/>
            <person name="Clum A."/>
            <person name="Coughlan A.Y."/>
            <person name="Deshpande S."/>
            <person name="Douglass A.P."/>
            <person name="Hanson S.J."/>
            <person name="Klenk H.-P."/>
            <person name="LaButti K.M."/>
            <person name="Lapidus A."/>
            <person name="Lindquist E.A."/>
            <person name="Lipzen A.M."/>
            <person name="Meier-Kolthoff J.P."/>
            <person name="Ohm R.A."/>
            <person name="Otillar R.P."/>
            <person name="Pangilinan J.L."/>
            <person name="Peng Y."/>
            <person name="Rokas A."/>
            <person name="Rosa C.A."/>
            <person name="Scheuner C."/>
            <person name="Sibirny A.A."/>
            <person name="Slot J.C."/>
            <person name="Stielow J.B."/>
            <person name="Sun H."/>
            <person name="Kurtzman C.P."/>
            <person name="Blackwell M."/>
            <person name="Grigoriev I.V."/>
            <person name="Jeffries T.W."/>
        </authorList>
    </citation>
    <scope>NUCLEOTIDE SEQUENCE [LARGE SCALE GENOMIC DNA]</scope>
    <source>
        <strain evidence="1 2">DSM 6958</strain>
    </source>
</reference>
<accession>A0A1E3PRE4</accession>
<protein>
    <submittedName>
        <fullName evidence="1">Uncharacterized protein</fullName>
    </submittedName>
</protein>
<name>A0A1E3PRE4_9ASCO</name>
<dbReference type="Proteomes" id="UP000095009">
    <property type="component" value="Unassembled WGS sequence"/>
</dbReference>
<evidence type="ECO:0000313" key="2">
    <source>
        <dbReference type="Proteomes" id="UP000095009"/>
    </source>
</evidence>
<keyword evidence="2" id="KW-1185">Reference proteome</keyword>
<proteinExistence type="predicted"/>
<gene>
    <name evidence="1" type="ORF">NADFUDRAFT_48646</name>
</gene>
<evidence type="ECO:0000313" key="1">
    <source>
        <dbReference type="EMBL" id="ODQ67986.1"/>
    </source>
</evidence>
<dbReference type="EMBL" id="KV454406">
    <property type="protein sequence ID" value="ODQ67986.1"/>
    <property type="molecule type" value="Genomic_DNA"/>
</dbReference>
<organism evidence="1 2">
    <name type="scientific">Nadsonia fulvescens var. elongata DSM 6958</name>
    <dbReference type="NCBI Taxonomy" id="857566"/>
    <lineage>
        <taxon>Eukaryota</taxon>
        <taxon>Fungi</taxon>
        <taxon>Dikarya</taxon>
        <taxon>Ascomycota</taxon>
        <taxon>Saccharomycotina</taxon>
        <taxon>Dipodascomycetes</taxon>
        <taxon>Dipodascales</taxon>
        <taxon>Dipodascales incertae sedis</taxon>
        <taxon>Nadsonia</taxon>
    </lineage>
</organism>